<proteinExistence type="predicted"/>
<reference evidence="2" key="1">
    <citation type="journal article" date="2023" name="Mol. Phylogenet. Evol.">
        <title>Genome-scale phylogeny and comparative genomics of the fungal order Sordariales.</title>
        <authorList>
            <person name="Hensen N."/>
            <person name="Bonometti L."/>
            <person name="Westerberg I."/>
            <person name="Brannstrom I.O."/>
            <person name="Guillou S."/>
            <person name="Cros-Aarteil S."/>
            <person name="Calhoun S."/>
            <person name="Haridas S."/>
            <person name="Kuo A."/>
            <person name="Mondo S."/>
            <person name="Pangilinan J."/>
            <person name="Riley R."/>
            <person name="LaButti K."/>
            <person name="Andreopoulos B."/>
            <person name="Lipzen A."/>
            <person name="Chen C."/>
            <person name="Yan M."/>
            <person name="Daum C."/>
            <person name="Ng V."/>
            <person name="Clum A."/>
            <person name="Steindorff A."/>
            <person name="Ohm R.A."/>
            <person name="Martin F."/>
            <person name="Silar P."/>
            <person name="Natvig D.O."/>
            <person name="Lalanne C."/>
            <person name="Gautier V."/>
            <person name="Ament-Velasquez S.L."/>
            <person name="Kruys A."/>
            <person name="Hutchinson M.I."/>
            <person name="Powell A.J."/>
            <person name="Barry K."/>
            <person name="Miller A.N."/>
            <person name="Grigoriev I.V."/>
            <person name="Debuchy R."/>
            <person name="Gladieux P."/>
            <person name="Hiltunen Thoren M."/>
            <person name="Johannesson H."/>
        </authorList>
    </citation>
    <scope>NUCLEOTIDE SEQUENCE</scope>
    <source>
        <strain evidence="2">CBS 626.80</strain>
    </source>
</reference>
<evidence type="ECO:0000256" key="1">
    <source>
        <dbReference type="SAM" id="MobiDB-lite"/>
    </source>
</evidence>
<reference evidence="2" key="2">
    <citation type="submission" date="2023-06" db="EMBL/GenBank/DDBJ databases">
        <authorList>
            <consortium name="Lawrence Berkeley National Laboratory"/>
            <person name="Mondo S.J."/>
            <person name="Hensen N."/>
            <person name="Bonometti L."/>
            <person name="Westerberg I."/>
            <person name="Brannstrom I.O."/>
            <person name="Guillou S."/>
            <person name="Cros-Aarteil S."/>
            <person name="Calhoun S."/>
            <person name="Haridas S."/>
            <person name="Kuo A."/>
            <person name="Pangilinan J."/>
            <person name="Riley R."/>
            <person name="Labutti K."/>
            <person name="Andreopoulos B."/>
            <person name="Lipzen A."/>
            <person name="Chen C."/>
            <person name="Yanf M."/>
            <person name="Daum C."/>
            <person name="Ng V."/>
            <person name="Clum A."/>
            <person name="Steindorff A."/>
            <person name="Ohm R."/>
            <person name="Martin F."/>
            <person name="Silar P."/>
            <person name="Natvig D."/>
            <person name="Lalanne C."/>
            <person name="Gautier V."/>
            <person name="Ament-Velasquez S.L."/>
            <person name="Kruys A."/>
            <person name="Hutchinson M.I."/>
            <person name="Powell A.J."/>
            <person name="Barry K."/>
            <person name="Miller A.N."/>
            <person name="Grigoriev I.V."/>
            <person name="Debuchy R."/>
            <person name="Gladieux P."/>
            <person name="Thoren M.H."/>
            <person name="Johannesson H."/>
        </authorList>
    </citation>
    <scope>NUCLEOTIDE SEQUENCE</scope>
    <source>
        <strain evidence="2">CBS 626.80</strain>
    </source>
</reference>
<gene>
    <name evidence="2" type="ORF">QBC32DRAFT_321343</name>
</gene>
<accession>A0AAN6P1D7</accession>
<feature type="compositionally biased region" description="Basic and acidic residues" evidence="1">
    <location>
        <begin position="313"/>
        <end position="326"/>
    </location>
</feature>
<dbReference type="InterPro" id="IPR043472">
    <property type="entry name" value="Macro_dom-like"/>
</dbReference>
<feature type="compositionally biased region" description="Low complexity" evidence="1">
    <location>
        <begin position="157"/>
        <end position="174"/>
    </location>
</feature>
<feature type="region of interest" description="Disordered" evidence="1">
    <location>
        <begin position="313"/>
        <end position="336"/>
    </location>
</feature>
<organism evidence="2 3">
    <name type="scientific">Pseudoneurospora amorphoporcata</name>
    <dbReference type="NCBI Taxonomy" id="241081"/>
    <lineage>
        <taxon>Eukaryota</taxon>
        <taxon>Fungi</taxon>
        <taxon>Dikarya</taxon>
        <taxon>Ascomycota</taxon>
        <taxon>Pezizomycotina</taxon>
        <taxon>Sordariomycetes</taxon>
        <taxon>Sordariomycetidae</taxon>
        <taxon>Sordariales</taxon>
        <taxon>Sordariaceae</taxon>
        <taxon>Pseudoneurospora</taxon>
    </lineage>
</organism>
<feature type="compositionally biased region" description="Basic and acidic residues" evidence="1">
    <location>
        <begin position="28"/>
        <end position="42"/>
    </location>
</feature>
<feature type="compositionally biased region" description="Basic and acidic residues" evidence="1">
    <location>
        <begin position="428"/>
        <end position="444"/>
    </location>
</feature>
<dbReference type="SUPFAM" id="SSF52949">
    <property type="entry name" value="Macro domain-like"/>
    <property type="match status" value="1"/>
</dbReference>
<dbReference type="AlphaFoldDB" id="A0AAN6P1D7"/>
<comment type="caution">
    <text evidence="2">The sequence shown here is derived from an EMBL/GenBank/DDBJ whole genome shotgun (WGS) entry which is preliminary data.</text>
</comment>
<feature type="region of interest" description="Disordered" evidence="1">
    <location>
        <begin position="157"/>
        <end position="192"/>
    </location>
</feature>
<evidence type="ECO:0000313" key="3">
    <source>
        <dbReference type="Proteomes" id="UP001303222"/>
    </source>
</evidence>
<dbReference type="Gene3D" id="3.40.220.10">
    <property type="entry name" value="Leucine Aminopeptidase, subunit E, domain 1"/>
    <property type="match status" value="1"/>
</dbReference>
<sequence>MGRSRRRRSDLKLGPGPSEVGVEVGNDLTKDKAATERSHTEETSSSVSGLAPQQATAVIEEPQETPPQITTTIITTTTEQSQPQPSSPGAPLLTTHRLTLAPHPNTDLFSPAPPPGTLLILTCSAQADWGDGVSKFLRTHFPEAYEVYRSHCTSIPTTTTTAASPSPSPSSSQTDLHASHSQDQDSESVSDPIQVRKARENALLDKHQRSLVGTALLIRSAPSSVSVSAAPHNDDNDDNAAANKQRKHRKHFKYFIGCLFVSSKEGPTTSEEAKAYGDPPSPPVAGAVILKAMRTAMADLMGQVAEHNLKAAEWEREREKNGDGGERKRKKRNSAVVGPEMRLAKWDDVSTTKFGVEWEMIEEGLEGLEVKVAEGMLPGEGGEISLGVFDEVVEGGTKTEKEKGMLPGEGGEISLRVFDEVVEGGTMTEKEKGKAKGKKRETNSKRKRKYWALPGPKKSKK</sequence>
<dbReference type="EMBL" id="MU859071">
    <property type="protein sequence ID" value="KAK3955929.1"/>
    <property type="molecule type" value="Genomic_DNA"/>
</dbReference>
<dbReference type="Proteomes" id="UP001303222">
    <property type="component" value="Unassembled WGS sequence"/>
</dbReference>
<feature type="region of interest" description="Disordered" evidence="1">
    <location>
        <begin position="424"/>
        <end position="461"/>
    </location>
</feature>
<keyword evidence="3" id="KW-1185">Reference proteome</keyword>
<evidence type="ECO:0000313" key="2">
    <source>
        <dbReference type="EMBL" id="KAK3955929.1"/>
    </source>
</evidence>
<feature type="region of interest" description="Disordered" evidence="1">
    <location>
        <begin position="1"/>
        <end position="68"/>
    </location>
</feature>
<protein>
    <submittedName>
        <fullName evidence="2">Uncharacterized protein</fullName>
    </submittedName>
</protein>
<feature type="compositionally biased region" description="Low complexity" evidence="1">
    <location>
        <begin position="14"/>
        <end position="25"/>
    </location>
</feature>
<feature type="region of interest" description="Disordered" evidence="1">
    <location>
        <begin position="226"/>
        <end position="245"/>
    </location>
</feature>
<name>A0AAN6P1D7_9PEZI</name>